<dbReference type="InterPro" id="IPR001106">
    <property type="entry name" value="Aromatic_Lyase"/>
</dbReference>
<protein>
    <submittedName>
        <fullName evidence="1">Histidine ammonia-lyase</fullName>
    </submittedName>
</protein>
<dbReference type="Gene3D" id="1.10.275.10">
    <property type="entry name" value="Fumarase/aspartase (N-terminal domain)"/>
    <property type="match status" value="1"/>
</dbReference>
<evidence type="ECO:0000313" key="1">
    <source>
        <dbReference type="EMBL" id="PWC16725.1"/>
    </source>
</evidence>
<accession>A0A2U1U4Z5</accession>
<comment type="caution">
    <text evidence="1">The sequence shown here is derived from an EMBL/GenBank/DDBJ whole genome shotgun (WGS) entry which is preliminary data.</text>
</comment>
<dbReference type="RefSeq" id="WP_136165977.1">
    <property type="nucleotide sequence ID" value="NZ_KZ819076.1"/>
</dbReference>
<proteinExistence type="predicted"/>
<dbReference type="PANTHER" id="PTHR10362">
    <property type="entry name" value="HISTIDINE AMMONIA-LYASE"/>
    <property type="match status" value="1"/>
</dbReference>
<sequence>MNTTRDERRAGDQDCVVLGRAASSPADIVGIADGARVALEATALEGMLTVNRRIHQAIAEGRVIYGLTTGVGDLVTQRLSADDIADVQLNMLRSHACGVGAPLAEREVRAMMAVMLKSLLQGYSGVSPALAAAMAEMLNKGVTPWSPAKGSVGYLIATAHIGLAVFGIGKCWYQGALLPAKEALERAGIELRTPGPREGHALVSGTYEITALGCLAVEAFQALLPVADAAGAMSLEALKGNTRGYDARLHALRPFHGQQETARILRSLLTDSEILDKYRDFRVQDALSLRCIPQIHGAVRDQLAHCRQMVTTELNSVTDNPVFLLEQDELVVLPGGNGHGAPLALSLDALAIAVAQLSTASQARSDRLTNSHLSGLPAFLIAQGGANSGMMIPPYVAAALAGENRALAAPASVHTVSTCAGQEDHVSMGVSAARKALEGIENAVDIVAIELLCATQALEFHRPLRASRGSETVLAAVRRQVPFRQRDREMAPDMRAVRDLISGGELLRRLTPIVYPVANEDADR</sequence>
<organism evidence="1 2">
    <name type="scientific">Brenneria corticis</name>
    <dbReference type="NCBI Taxonomy" id="2173106"/>
    <lineage>
        <taxon>Bacteria</taxon>
        <taxon>Pseudomonadati</taxon>
        <taxon>Pseudomonadota</taxon>
        <taxon>Gammaproteobacteria</taxon>
        <taxon>Enterobacterales</taxon>
        <taxon>Pectobacteriaceae</taxon>
        <taxon>Brenneria</taxon>
    </lineage>
</organism>
<reference evidence="1 2" key="1">
    <citation type="submission" date="2018-04" db="EMBL/GenBank/DDBJ databases">
        <title>Brenneria corticis sp.nov.</title>
        <authorList>
            <person name="Li Y."/>
        </authorList>
    </citation>
    <scope>NUCLEOTIDE SEQUENCE [LARGE SCALE GENOMIC DNA]</scope>
    <source>
        <strain evidence="1 2">CFCC 11842</strain>
    </source>
</reference>
<dbReference type="InterPro" id="IPR024083">
    <property type="entry name" value="Fumarase/histidase_N"/>
</dbReference>
<dbReference type="Pfam" id="PF00221">
    <property type="entry name" value="Lyase_aromatic"/>
    <property type="match status" value="1"/>
</dbReference>
<dbReference type="Gene3D" id="1.20.200.10">
    <property type="entry name" value="Fumarase/aspartase (Central domain)"/>
    <property type="match status" value="1"/>
</dbReference>
<dbReference type="GO" id="GO:0016841">
    <property type="term" value="F:ammonia-lyase activity"/>
    <property type="evidence" value="ECO:0007669"/>
    <property type="project" value="UniProtKB-ARBA"/>
</dbReference>
<dbReference type="Proteomes" id="UP000296159">
    <property type="component" value="Unassembled WGS sequence"/>
</dbReference>
<dbReference type="SUPFAM" id="SSF48557">
    <property type="entry name" value="L-aspartase-like"/>
    <property type="match status" value="1"/>
</dbReference>
<keyword evidence="2" id="KW-1185">Reference proteome</keyword>
<dbReference type="InterPro" id="IPR008948">
    <property type="entry name" value="L-Aspartase-like"/>
</dbReference>
<gene>
    <name evidence="1" type="ORF">DDT56_08250</name>
</gene>
<evidence type="ECO:0000313" key="2">
    <source>
        <dbReference type="Proteomes" id="UP000296159"/>
    </source>
</evidence>
<dbReference type="AlphaFoldDB" id="A0A2U1U4Z5"/>
<name>A0A2U1U4Z5_9GAMM</name>
<dbReference type="EMBL" id="QDKH01000008">
    <property type="protein sequence ID" value="PWC16725.1"/>
    <property type="molecule type" value="Genomic_DNA"/>
</dbReference>
<keyword evidence="1" id="KW-0456">Lyase</keyword>
<dbReference type="CDD" id="cd00332">
    <property type="entry name" value="PAL-HAL"/>
    <property type="match status" value="1"/>
</dbReference>